<protein>
    <submittedName>
        <fullName evidence="1">Uncharacterized protein</fullName>
    </submittedName>
</protein>
<evidence type="ECO:0000313" key="2">
    <source>
        <dbReference type="Proteomes" id="UP000503399"/>
    </source>
</evidence>
<sequence>METRAADERVLRNTLEGLEDELHDVRMAVDEADHAILEQLRDLPDDASAELAGTLRETSRLFAQLYTLLGEGEDAARRVLRALDAAGGR</sequence>
<organism evidence="1 2">
    <name type="scientific">Candidatus Hydrogenisulfobacillus filiaventi</name>
    <dbReference type="NCBI Taxonomy" id="2707344"/>
    <lineage>
        <taxon>Bacteria</taxon>
        <taxon>Bacillati</taxon>
        <taxon>Bacillota</taxon>
        <taxon>Clostridia</taxon>
        <taxon>Eubacteriales</taxon>
        <taxon>Clostridiales Family XVII. Incertae Sedis</taxon>
        <taxon>Candidatus Hydrogenisulfobacillus</taxon>
    </lineage>
</organism>
<dbReference type="KEGG" id="hfv:R50_1928"/>
<proteinExistence type="predicted"/>
<reference evidence="1 2" key="1">
    <citation type="submission" date="2020-02" db="EMBL/GenBank/DDBJ databases">
        <authorList>
            <person name="Hogendoorn C."/>
        </authorList>
    </citation>
    <scope>NUCLEOTIDE SEQUENCE [LARGE SCALE GENOMIC DNA]</scope>
    <source>
        <strain evidence="1">R501</strain>
    </source>
</reference>
<dbReference type="Proteomes" id="UP000503399">
    <property type="component" value="Chromosome"/>
</dbReference>
<dbReference type="EMBL" id="LR778114">
    <property type="protein sequence ID" value="CAB1129425.1"/>
    <property type="molecule type" value="Genomic_DNA"/>
</dbReference>
<evidence type="ECO:0000313" key="1">
    <source>
        <dbReference type="EMBL" id="CAB1129425.1"/>
    </source>
</evidence>
<accession>A0A6F8ZI76</accession>
<keyword evidence="2" id="KW-1185">Reference proteome</keyword>
<name>A0A6F8ZI76_9FIRM</name>
<gene>
    <name evidence="1" type="ORF">R50_1928</name>
</gene>
<dbReference type="AlphaFoldDB" id="A0A6F8ZI76"/>